<dbReference type="AlphaFoldDB" id="A0A1B8ZRK6"/>
<dbReference type="SUPFAM" id="SSF55486">
    <property type="entry name" value="Metalloproteases ('zincins'), catalytic domain"/>
    <property type="match status" value="1"/>
</dbReference>
<proteinExistence type="predicted"/>
<dbReference type="STRING" id="651561.BBI00_07635"/>
<protein>
    <submittedName>
        <fullName evidence="1">Uncharacterized protein</fullName>
    </submittedName>
</protein>
<dbReference type="Gene3D" id="3.40.390.10">
    <property type="entry name" value="Collagenase (Catalytic Domain)"/>
    <property type="match status" value="1"/>
</dbReference>
<evidence type="ECO:0000313" key="1">
    <source>
        <dbReference type="EMBL" id="OCA74218.1"/>
    </source>
</evidence>
<gene>
    <name evidence="1" type="ORF">BBI00_07635</name>
</gene>
<dbReference type="EMBL" id="MAYG01000001">
    <property type="protein sequence ID" value="OCA74218.1"/>
    <property type="molecule type" value="Genomic_DNA"/>
</dbReference>
<dbReference type="InterPro" id="IPR024079">
    <property type="entry name" value="MetalloPept_cat_dom_sf"/>
</dbReference>
<reference evidence="2" key="1">
    <citation type="submission" date="2016-07" db="EMBL/GenBank/DDBJ databases">
        <authorList>
            <person name="Florea S."/>
            <person name="Webb J.S."/>
            <person name="Jaromczyk J."/>
            <person name="Schardl C.L."/>
        </authorList>
    </citation>
    <scope>NUCLEOTIDE SEQUENCE [LARGE SCALE GENOMIC DNA]</scope>
    <source>
        <strain evidence="2">CC-VM-7</strain>
    </source>
</reference>
<accession>A0A1B8ZRK6</accession>
<name>A0A1B8ZRK6_9FLAO</name>
<dbReference type="GO" id="GO:0008237">
    <property type="term" value="F:metallopeptidase activity"/>
    <property type="evidence" value="ECO:0007669"/>
    <property type="project" value="InterPro"/>
</dbReference>
<comment type="caution">
    <text evidence="1">The sequence shown here is derived from an EMBL/GenBank/DDBJ whole genome shotgun (WGS) entry which is preliminary data.</text>
</comment>
<evidence type="ECO:0000313" key="2">
    <source>
        <dbReference type="Proteomes" id="UP000093432"/>
    </source>
</evidence>
<dbReference type="Proteomes" id="UP000093432">
    <property type="component" value="Unassembled WGS sequence"/>
</dbReference>
<organism evidence="1 2">
    <name type="scientific">Chryseobacterium arthrosphaerae</name>
    <dbReference type="NCBI Taxonomy" id="651561"/>
    <lineage>
        <taxon>Bacteria</taxon>
        <taxon>Pseudomonadati</taxon>
        <taxon>Bacteroidota</taxon>
        <taxon>Flavobacteriia</taxon>
        <taxon>Flavobacteriales</taxon>
        <taxon>Weeksellaceae</taxon>
        <taxon>Chryseobacterium group</taxon>
        <taxon>Chryseobacterium</taxon>
    </lineage>
</organism>
<sequence length="95" mass="10857">MVPKLKVTLSEKMEIVKLIIMETVVSGKMTPAYATHEVGHSLGLKHKDDENNTINRSEIKTSNLMSRPQWEISKQTISEQKQIIIQNIPDEKNKN</sequence>